<protein>
    <recommendedName>
        <fullName evidence="1">DNA helicase Pif1-like 2B domain-containing protein</fullName>
    </recommendedName>
</protein>
<dbReference type="InterPro" id="IPR049163">
    <property type="entry name" value="Pif1-like_2B_dom"/>
</dbReference>
<evidence type="ECO:0000313" key="3">
    <source>
        <dbReference type="Proteomes" id="UP001168972"/>
    </source>
</evidence>
<dbReference type="AlphaFoldDB" id="A0AA39C2A5"/>
<feature type="domain" description="DNA helicase Pif1-like 2B" evidence="1">
    <location>
        <begin position="6"/>
        <end position="38"/>
    </location>
</feature>
<proteinExistence type="predicted"/>
<keyword evidence="3" id="KW-1185">Reference proteome</keyword>
<name>A0AA39C2A5_MICHY</name>
<organism evidence="2 3">
    <name type="scientific">Microctonus hyperodae</name>
    <name type="common">Parasitoid wasp</name>
    <dbReference type="NCBI Taxonomy" id="165561"/>
    <lineage>
        <taxon>Eukaryota</taxon>
        <taxon>Metazoa</taxon>
        <taxon>Ecdysozoa</taxon>
        <taxon>Arthropoda</taxon>
        <taxon>Hexapoda</taxon>
        <taxon>Insecta</taxon>
        <taxon>Pterygota</taxon>
        <taxon>Neoptera</taxon>
        <taxon>Endopterygota</taxon>
        <taxon>Hymenoptera</taxon>
        <taxon>Apocrita</taxon>
        <taxon>Ichneumonoidea</taxon>
        <taxon>Braconidae</taxon>
        <taxon>Euphorinae</taxon>
        <taxon>Microctonus</taxon>
    </lineage>
</organism>
<reference evidence="2" key="2">
    <citation type="submission" date="2023-03" db="EMBL/GenBank/DDBJ databases">
        <authorList>
            <person name="Inwood S.N."/>
            <person name="Skelly J.G."/>
            <person name="Guhlin J."/>
            <person name="Harrop T.W.R."/>
            <person name="Goldson S.G."/>
            <person name="Dearden P.K."/>
        </authorList>
    </citation>
    <scope>NUCLEOTIDE SEQUENCE</scope>
    <source>
        <strain evidence="2">Lincoln</strain>
        <tissue evidence="2">Whole body</tissue>
    </source>
</reference>
<evidence type="ECO:0000259" key="1">
    <source>
        <dbReference type="Pfam" id="PF21530"/>
    </source>
</evidence>
<dbReference type="InterPro" id="IPR038765">
    <property type="entry name" value="Papain-like_cys_pep_sf"/>
</dbReference>
<dbReference type="Gene3D" id="3.90.70.10">
    <property type="entry name" value="Cysteine proteinases"/>
    <property type="match status" value="1"/>
</dbReference>
<feature type="non-terminal residue" evidence="2">
    <location>
        <position position="227"/>
    </location>
</feature>
<accession>A0AA39C2A5</accession>
<gene>
    <name evidence="2" type="ORF">PV327_011656</name>
</gene>
<dbReference type="Pfam" id="PF21530">
    <property type="entry name" value="Pif1_2B_dom"/>
    <property type="match status" value="1"/>
</dbReference>
<dbReference type="SUPFAM" id="SSF54001">
    <property type="entry name" value="Cysteine proteinases"/>
    <property type="match status" value="1"/>
</dbReference>
<feature type="non-terminal residue" evidence="2">
    <location>
        <position position="1"/>
    </location>
</feature>
<dbReference type="EMBL" id="JAQQBR010003267">
    <property type="protein sequence ID" value="KAK0156746.1"/>
    <property type="molecule type" value="Genomic_DNA"/>
</dbReference>
<evidence type="ECO:0000313" key="2">
    <source>
        <dbReference type="EMBL" id="KAK0156746.1"/>
    </source>
</evidence>
<dbReference type="Proteomes" id="UP001168972">
    <property type="component" value="Unassembled WGS sequence"/>
</dbReference>
<comment type="caution">
    <text evidence="2">The sequence shown here is derived from an EMBL/GenBank/DDBJ whole genome shotgun (WGS) entry which is preliminary data.</text>
</comment>
<sequence>TAGLSKCITIKIGAKVIIRRNIDASLGLVNGTIAKVVSIIHDDPSYERVDKIKLLLPSVQEYCIESVSVKFQILFGYYQKWLHDLNTCAIRQCLGDNFPDGVKQDVAKFFTALCIKFNYIRKWFEFQIAFTKRCKNCDNTITFNNCENFLLSISIENMKKPSYDLNELLKLTFSHWYQPHEESCENCSSNNIISKNELVLSKEIVVIHLMLFSPQNGKMMKTNKIHL</sequence>
<reference evidence="2" key="1">
    <citation type="journal article" date="2023" name="bioRxiv">
        <title>Scaffold-level genome assemblies of two parasitoid biocontrol wasps reveal the parthenogenesis mechanism and an associated novel virus.</title>
        <authorList>
            <person name="Inwood S."/>
            <person name="Skelly J."/>
            <person name="Guhlin J."/>
            <person name="Harrop T."/>
            <person name="Goldson S."/>
            <person name="Dearden P."/>
        </authorList>
    </citation>
    <scope>NUCLEOTIDE SEQUENCE</scope>
    <source>
        <strain evidence="2">Lincoln</strain>
        <tissue evidence="2">Whole body</tissue>
    </source>
</reference>